<dbReference type="Proteomes" id="UP000886595">
    <property type="component" value="Unassembled WGS sequence"/>
</dbReference>
<evidence type="ECO:0000313" key="1">
    <source>
        <dbReference type="EMBL" id="KAG2284180.1"/>
    </source>
</evidence>
<accession>A0A8X7R9A3</accession>
<comment type="caution">
    <text evidence="1">The sequence shown here is derived from an EMBL/GenBank/DDBJ whole genome shotgun (WGS) entry which is preliminary data.</text>
</comment>
<keyword evidence="2" id="KW-1185">Reference proteome</keyword>
<reference evidence="1 2" key="1">
    <citation type="submission" date="2020-02" db="EMBL/GenBank/DDBJ databases">
        <authorList>
            <person name="Ma Q."/>
            <person name="Huang Y."/>
            <person name="Song X."/>
            <person name="Pei D."/>
        </authorList>
    </citation>
    <scope>NUCLEOTIDE SEQUENCE [LARGE SCALE GENOMIC DNA]</scope>
    <source>
        <strain evidence="1">Sxm20200214</strain>
        <tissue evidence="1">Leaf</tissue>
    </source>
</reference>
<proteinExistence type="predicted"/>
<sequence length="122" mass="14114">MRNVVAVALRRRRRVSLLQRSNVFLPFLGHAFDGNFDVTLEIYRNYVKNCDYRETLDLRVGNHDFESVEETVIIARTSSFSVRILSTLCFVIPWLFKLTISEVFTVTFDRSANACVCVEEVS</sequence>
<protein>
    <submittedName>
        <fullName evidence="1">Uncharacterized protein</fullName>
    </submittedName>
</protein>
<name>A0A8X7R9A3_BRACI</name>
<dbReference type="AlphaFoldDB" id="A0A8X7R9A3"/>
<evidence type="ECO:0000313" key="2">
    <source>
        <dbReference type="Proteomes" id="UP000886595"/>
    </source>
</evidence>
<dbReference type="EMBL" id="JAAMPC010000011">
    <property type="protein sequence ID" value="KAG2284180.1"/>
    <property type="molecule type" value="Genomic_DNA"/>
</dbReference>
<gene>
    <name evidence="1" type="ORF">Bca52824_055400</name>
</gene>
<organism evidence="1 2">
    <name type="scientific">Brassica carinata</name>
    <name type="common">Ethiopian mustard</name>
    <name type="synonym">Abyssinian cabbage</name>
    <dbReference type="NCBI Taxonomy" id="52824"/>
    <lineage>
        <taxon>Eukaryota</taxon>
        <taxon>Viridiplantae</taxon>
        <taxon>Streptophyta</taxon>
        <taxon>Embryophyta</taxon>
        <taxon>Tracheophyta</taxon>
        <taxon>Spermatophyta</taxon>
        <taxon>Magnoliopsida</taxon>
        <taxon>eudicotyledons</taxon>
        <taxon>Gunneridae</taxon>
        <taxon>Pentapetalae</taxon>
        <taxon>rosids</taxon>
        <taxon>malvids</taxon>
        <taxon>Brassicales</taxon>
        <taxon>Brassicaceae</taxon>
        <taxon>Brassiceae</taxon>
        <taxon>Brassica</taxon>
    </lineage>
</organism>